<reference evidence="2" key="1">
    <citation type="submission" date="2021-02" db="EMBL/GenBank/DDBJ databases">
        <authorList>
            <person name="Nowell W R."/>
        </authorList>
    </citation>
    <scope>NUCLEOTIDE SEQUENCE</scope>
</reference>
<organism evidence="2 3">
    <name type="scientific">Rotaria socialis</name>
    <dbReference type="NCBI Taxonomy" id="392032"/>
    <lineage>
        <taxon>Eukaryota</taxon>
        <taxon>Metazoa</taxon>
        <taxon>Spiralia</taxon>
        <taxon>Gnathifera</taxon>
        <taxon>Rotifera</taxon>
        <taxon>Eurotatoria</taxon>
        <taxon>Bdelloidea</taxon>
        <taxon>Philodinida</taxon>
        <taxon>Philodinidae</taxon>
        <taxon>Rotaria</taxon>
    </lineage>
</organism>
<comment type="caution">
    <text evidence="2">The sequence shown here is derived from an EMBL/GenBank/DDBJ whole genome shotgun (WGS) entry which is preliminary data.</text>
</comment>
<protein>
    <submittedName>
        <fullName evidence="2">Uncharacterized protein</fullName>
    </submittedName>
</protein>
<dbReference type="Proteomes" id="UP000663848">
    <property type="component" value="Unassembled WGS sequence"/>
</dbReference>
<accession>A0A822GS92</accession>
<name>A0A822GS92_9BILA</name>
<proteinExistence type="predicted"/>
<evidence type="ECO:0000313" key="3">
    <source>
        <dbReference type="Proteomes" id="UP000663848"/>
    </source>
</evidence>
<feature type="non-terminal residue" evidence="2">
    <location>
        <position position="1"/>
    </location>
</feature>
<evidence type="ECO:0000313" key="1">
    <source>
        <dbReference type="EMBL" id="CAF5150199.1"/>
    </source>
</evidence>
<evidence type="ECO:0000313" key="2">
    <source>
        <dbReference type="EMBL" id="CAF5150611.1"/>
    </source>
</evidence>
<dbReference type="AlphaFoldDB" id="A0A822GS92"/>
<gene>
    <name evidence="1" type="ORF">QYT958_LOCUS48475</name>
    <name evidence="2" type="ORF">QYT958_LOCUS48503</name>
</gene>
<feature type="non-terminal residue" evidence="2">
    <location>
        <position position="51"/>
    </location>
</feature>
<dbReference type="EMBL" id="CAJOBR010098875">
    <property type="protein sequence ID" value="CAF5150199.1"/>
    <property type="molecule type" value="Genomic_DNA"/>
</dbReference>
<sequence>LASNNISPSQQPSRLNGATFIAIPTASADAIASFIWGSYLKTTGAHGAPVS</sequence>
<dbReference type="EMBL" id="CAJOBR010099108">
    <property type="protein sequence ID" value="CAF5150611.1"/>
    <property type="molecule type" value="Genomic_DNA"/>
</dbReference>